<gene>
    <name evidence="5" type="ORF">H9874_09825</name>
</gene>
<reference evidence="5" key="1">
    <citation type="journal article" date="2021" name="PeerJ">
        <title>Extensive microbial diversity within the chicken gut microbiome revealed by metagenomics and culture.</title>
        <authorList>
            <person name="Gilroy R."/>
            <person name="Ravi A."/>
            <person name="Getino M."/>
            <person name="Pursley I."/>
            <person name="Horton D.L."/>
            <person name="Alikhan N.F."/>
            <person name="Baker D."/>
            <person name="Gharbi K."/>
            <person name="Hall N."/>
            <person name="Watson M."/>
            <person name="Adriaenssens E.M."/>
            <person name="Foster-Nyarko E."/>
            <person name="Jarju S."/>
            <person name="Secka A."/>
            <person name="Antonio M."/>
            <person name="Oren A."/>
            <person name="Chaudhuri R.R."/>
            <person name="La Ragione R."/>
            <person name="Hildebrand F."/>
            <person name="Pallen M.J."/>
        </authorList>
    </citation>
    <scope>NUCLEOTIDE SEQUENCE</scope>
    <source>
        <strain evidence="5">ChiSxjej5B17-1746</strain>
    </source>
</reference>
<dbReference type="Gene3D" id="3.30.910.20">
    <property type="entry name" value="Skp domain"/>
    <property type="match status" value="1"/>
</dbReference>
<evidence type="ECO:0000313" key="5">
    <source>
        <dbReference type="EMBL" id="HIW79423.1"/>
    </source>
</evidence>
<dbReference type="GO" id="GO:0051082">
    <property type="term" value="F:unfolded protein binding"/>
    <property type="evidence" value="ECO:0007669"/>
    <property type="project" value="InterPro"/>
</dbReference>
<organism evidence="5 6">
    <name type="scientific">Candidatus Bilophila faecipullorum</name>
    <dbReference type="NCBI Taxonomy" id="2838482"/>
    <lineage>
        <taxon>Bacteria</taxon>
        <taxon>Pseudomonadati</taxon>
        <taxon>Thermodesulfobacteriota</taxon>
        <taxon>Desulfovibrionia</taxon>
        <taxon>Desulfovibrionales</taxon>
        <taxon>Desulfovibrionaceae</taxon>
        <taxon>Bilophila</taxon>
    </lineage>
</organism>
<dbReference type="Proteomes" id="UP000824264">
    <property type="component" value="Unassembled WGS sequence"/>
</dbReference>
<feature type="chain" id="PRO_5038548384" evidence="4">
    <location>
        <begin position="24"/>
        <end position="185"/>
    </location>
</feature>
<dbReference type="GO" id="GO:0050821">
    <property type="term" value="P:protein stabilization"/>
    <property type="evidence" value="ECO:0007669"/>
    <property type="project" value="TreeGrafter"/>
</dbReference>
<sequence>MRTISAIALSLVLIFSVTGCATAKIAVVDPARLFQESEPGKAGIEHLKQLESAVQEQLKAAQGMIEKAPNDEALRGRVQKTFMGYQQLVNAEQQKVVQKINGLMQQTLQDYRSQKGYTAIMNAEGLLAFDPKADVTTEVIEAMNKNKVSFEPVKLEPVSAAAVEGKDAKAADKGDAKPAPKTDAK</sequence>
<evidence type="ECO:0000256" key="4">
    <source>
        <dbReference type="SAM" id="SignalP"/>
    </source>
</evidence>
<comment type="caution">
    <text evidence="5">The sequence shown here is derived from an EMBL/GenBank/DDBJ whole genome shotgun (WGS) entry which is preliminary data.</text>
</comment>
<dbReference type="PANTHER" id="PTHR35089">
    <property type="entry name" value="CHAPERONE PROTEIN SKP"/>
    <property type="match status" value="1"/>
</dbReference>
<keyword evidence="2 4" id="KW-0732">Signal</keyword>
<protein>
    <submittedName>
        <fullName evidence="5">OmpH family outer membrane protein</fullName>
    </submittedName>
</protein>
<evidence type="ECO:0000256" key="3">
    <source>
        <dbReference type="SAM" id="MobiDB-lite"/>
    </source>
</evidence>
<evidence type="ECO:0000256" key="2">
    <source>
        <dbReference type="ARBA" id="ARBA00022729"/>
    </source>
</evidence>
<feature type="signal peptide" evidence="4">
    <location>
        <begin position="1"/>
        <end position="23"/>
    </location>
</feature>
<dbReference type="PROSITE" id="PS51257">
    <property type="entry name" value="PROKAR_LIPOPROTEIN"/>
    <property type="match status" value="1"/>
</dbReference>
<feature type="region of interest" description="Disordered" evidence="3">
    <location>
        <begin position="161"/>
        <end position="185"/>
    </location>
</feature>
<dbReference type="EMBL" id="DXGI01000368">
    <property type="protein sequence ID" value="HIW79423.1"/>
    <property type="molecule type" value="Genomic_DNA"/>
</dbReference>
<dbReference type="SUPFAM" id="SSF111384">
    <property type="entry name" value="OmpH-like"/>
    <property type="match status" value="1"/>
</dbReference>
<name>A0A9D1U9S5_9BACT</name>
<dbReference type="InterPro" id="IPR005632">
    <property type="entry name" value="Chaperone_Skp"/>
</dbReference>
<dbReference type="InterPro" id="IPR024930">
    <property type="entry name" value="Skp_dom_sf"/>
</dbReference>
<evidence type="ECO:0000256" key="1">
    <source>
        <dbReference type="ARBA" id="ARBA00009091"/>
    </source>
</evidence>
<proteinExistence type="inferred from homology"/>
<accession>A0A9D1U9S5</accession>
<feature type="compositionally biased region" description="Basic and acidic residues" evidence="3">
    <location>
        <begin position="164"/>
        <end position="185"/>
    </location>
</feature>
<reference evidence="5" key="2">
    <citation type="submission" date="2021-04" db="EMBL/GenBank/DDBJ databases">
        <authorList>
            <person name="Gilroy R."/>
        </authorList>
    </citation>
    <scope>NUCLEOTIDE SEQUENCE</scope>
    <source>
        <strain evidence="5">ChiSxjej5B17-1746</strain>
    </source>
</reference>
<dbReference type="Pfam" id="PF03938">
    <property type="entry name" value="OmpH"/>
    <property type="match status" value="1"/>
</dbReference>
<dbReference type="PANTHER" id="PTHR35089:SF1">
    <property type="entry name" value="CHAPERONE PROTEIN SKP"/>
    <property type="match status" value="1"/>
</dbReference>
<evidence type="ECO:0000313" key="6">
    <source>
        <dbReference type="Proteomes" id="UP000824264"/>
    </source>
</evidence>
<comment type="similarity">
    <text evidence="1">Belongs to the Skp family.</text>
</comment>
<dbReference type="GO" id="GO:0005829">
    <property type="term" value="C:cytosol"/>
    <property type="evidence" value="ECO:0007669"/>
    <property type="project" value="TreeGrafter"/>
</dbReference>
<dbReference type="AlphaFoldDB" id="A0A9D1U9S5"/>
<dbReference type="SMART" id="SM00935">
    <property type="entry name" value="OmpH"/>
    <property type="match status" value="1"/>
</dbReference>